<sequence>MVINIHSVLIIWGQMAREKGCKGYPTMESFCRESKYQGTSSIRLSDDTFFAIDKLFIALYDHDITQFQILRNKYIKVQDDVESYKSLNLNRRTYFTYLAYAKAFVTGGIIGRDIQVWV</sequence>
<evidence type="ECO:0000313" key="1">
    <source>
        <dbReference type="EMBL" id="RAL19104.1"/>
    </source>
</evidence>
<evidence type="ECO:0000313" key="2">
    <source>
        <dbReference type="Proteomes" id="UP000248689"/>
    </source>
</evidence>
<dbReference type="AlphaFoldDB" id="A0A328C3K9"/>
<dbReference type="RefSeq" id="WP_111749715.1">
    <property type="nucleotide sequence ID" value="NZ_PTPX01000009.1"/>
</dbReference>
<dbReference type="Proteomes" id="UP000248689">
    <property type="component" value="Unassembled WGS sequence"/>
</dbReference>
<name>A0A328C3K9_9PAST</name>
<dbReference type="EMBL" id="PTPX01000009">
    <property type="protein sequence ID" value="RAL19104.1"/>
    <property type="molecule type" value="Genomic_DNA"/>
</dbReference>
<dbReference type="OrthoDB" id="5678653at2"/>
<proteinExistence type="predicted"/>
<accession>A0A328C3K9</accession>
<gene>
    <name evidence="1" type="ORF">C5N92_04730</name>
</gene>
<organism evidence="1 2">
    <name type="scientific">Glaesserella australis</name>
    <dbReference type="NCBI Taxonomy" id="2094024"/>
    <lineage>
        <taxon>Bacteria</taxon>
        <taxon>Pseudomonadati</taxon>
        <taxon>Pseudomonadota</taxon>
        <taxon>Gammaproteobacteria</taxon>
        <taxon>Pasteurellales</taxon>
        <taxon>Pasteurellaceae</taxon>
        <taxon>Glaesserella</taxon>
    </lineage>
</organism>
<keyword evidence="2" id="KW-1185">Reference proteome</keyword>
<reference evidence="2" key="1">
    <citation type="submission" date="2018-02" db="EMBL/GenBank/DDBJ databases">
        <title>Glaesserella australis sp. nov., isolated from the lungs of pigs.</title>
        <authorList>
            <person name="Turni C."/>
            <person name="Christensen H."/>
        </authorList>
    </citation>
    <scope>NUCLEOTIDE SEQUENCE [LARGE SCALE GENOMIC DNA]</scope>
    <source>
        <strain evidence="2">HS4635</strain>
    </source>
</reference>
<protein>
    <submittedName>
        <fullName evidence="1">Uncharacterized protein</fullName>
    </submittedName>
</protein>
<comment type="caution">
    <text evidence="1">The sequence shown here is derived from an EMBL/GenBank/DDBJ whole genome shotgun (WGS) entry which is preliminary data.</text>
</comment>